<dbReference type="AlphaFoldDB" id="A0A9Q1V078"/>
<comment type="caution">
    <text evidence="2">The sequence shown here is derived from an EMBL/GenBank/DDBJ whole genome shotgun (WGS) entry which is preliminary data.</text>
</comment>
<dbReference type="InterPro" id="IPR036866">
    <property type="entry name" value="RibonucZ/Hydroxyglut_hydro"/>
</dbReference>
<dbReference type="Proteomes" id="UP000037540">
    <property type="component" value="Unassembled WGS sequence"/>
</dbReference>
<dbReference type="SUPFAM" id="SSF56281">
    <property type="entry name" value="Metallo-hydrolase/oxidoreductase"/>
    <property type="match status" value="1"/>
</dbReference>
<dbReference type="SMART" id="SM00849">
    <property type="entry name" value="Lactamase_B"/>
    <property type="match status" value="1"/>
</dbReference>
<dbReference type="Gene3D" id="3.60.15.10">
    <property type="entry name" value="Ribonuclease Z/Hydroxyacylglutathione hydrolase-like"/>
    <property type="match status" value="1"/>
</dbReference>
<reference evidence="2 3" key="1">
    <citation type="submission" date="2015-07" db="EMBL/GenBank/DDBJ databases">
        <title>Draft genome sequences of 17 French Clostridium botulinum group III.</title>
        <authorList>
            <person name="Woudstra C."/>
            <person name="Le Marechal C."/>
            <person name="Souillard R."/>
            <person name="Bayon-Auboyer M.-H."/>
            <person name="Dessouter D."/>
            <person name="Fach P."/>
        </authorList>
    </citation>
    <scope>NUCLEOTIDE SEQUENCE [LARGE SCALE GENOMIC DNA]</scope>
    <source>
        <strain evidence="2 3">12LNRI-CD</strain>
    </source>
</reference>
<dbReference type="EMBL" id="LGVR01000009">
    <property type="protein sequence ID" value="KOA89720.1"/>
    <property type="molecule type" value="Genomic_DNA"/>
</dbReference>
<dbReference type="RefSeq" id="WP_013725749.1">
    <property type="nucleotide sequence ID" value="NZ_LGVO01000017.1"/>
</dbReference>
<dbReference type="Pfam" id="PF00753">
    <property type="entry name" value="Lactamase_B"/>
    <property type="match status" value="1"/>
</dbReference>
<dbReference type="InterPro" id="IPR050855">
    <property type="entry name" value="NDM-1-like"/>
</dbReference>
<dbReference type="GO" id="GO:0016787">
    <property type="term" value="F:hydrolase activity"/>
    <property type="evidence" value="ECO:0007669"/>
    <property type="project" value="UniProtKB-KW"/>
</dbReference>
<accession>A0A9Q1V078</accession>
<dbReference type="OrthoDB" id="9761531at2"/>
<organism evidence="2 3">
    <name type="scientific">Clostridium botulinum</name>
    <dbReference type="NCBI Taxonomy" id="1491"/>
    <lineage>
        <taxon>Bacteria</taxon>
        <taxon>Bacillati</taxon>
        <taxon>Bacillota</taxon>
        <taxon>Clostridia</taxon>
        <taxon>Eubacteriales</taxon>
        <taxon>Clostridiaceae</taxon>
        <taxon>Clostridium</taxon>
    </lineage>
</organism>
<gene>
    <name evidence="2" type="ORF">ADU74_02625</name>
</gene>
<proteinExistence type="predicted"/>
<name>A0A9Q1V078_CLOBO</name>
<dbReference type="PANTHER" id="PTHR42951">
    <property type="entry name" value="METALLO-BETA-LACTAMASE DOMAIN-CONTAINING"/>
    <property type="match status" value="1"/>
</dbReference>
<keyword evidence="2" id="KW-0378">Hydrolase</keyword>
<evidence type="ECO:0000313" key="2">
    <source>
        <dbReference type="EMBL" id="KOA89720.1"/>
    </source>
</evidence>
<dbReference type="InterPro" id="IPR001279">
    <property type="entry name" value="Metallo-B-lactamas"/>
</dbReference>
<sequence length="227" mass="26610">MYINKVGSRGYVFTFDELKNTEFDCITNVYLIDGARHIFICDTFLGPKYMKQVKKFIDENLKSKPIIVFNSHCDWDHIWGNCFFKENLIITHVKCRENINKYALNEFIKYNMLHEDDVDIVVPNLTFNDKIRFDEDMVEFFYSPGHTECSSSCLDIKDNILFVGDNVESPKPYLTCNNIEKYIETLKYYIKINANVIIPGHGDIANNDLVNKNLNYIKSIKEIQIKL</sequence>
<feature type="domain" description="Metallo-beta-lactamase" evidence="1">
    <location>
        <begin position="26"/>
        <end position="201"/>
    </location>
</feature>
<evidence type="ECO:0000259" key="1">
    <source>
        <dbReference type="SMART" id="SM00849"/>
    </source>
</evidence>
<evidence type="ECO:0000313" key="3">
    <source>
        <dbReference type="Proteomes" id="UP000037540"/>
    </source>
</evidence>
<protein>
    <submittedName>
        <fullName evidence="2">Zn-dependent hydrolase</fullName>
    </submittedName>
</protein>